<dbReference type="EMBL" id="HBUF01523501">
    <property type="protein sequence ID" value="CAG6749481.1"/>
    <property type="molecule type" value="Transcribed_RNA"/>
</dbReference>
<dbReference type="AlphaFoldDB" id="A0A8D8WKA0"/>
<feature type="region of interest" description="Disordered" evidence="1">
    <location>
        <begin position="47"/>
        <end position="74"/>
    </location>
</feature>
<reference evidence="2" key="1">
    <citation type="submission" date="2021-05" db="EMBL/GenBank/DDBJ databases">
        <authorList>
            <person name="Alioto T."/>
            <person name="Alioto T."/>
            <person name="Gomez Garrido J."/>
        </authorList>
    </citation>
    <scope>NUCLEOTIDE SEQUENCE</scope>
</reference>
<evidence type="ECO:0000313" key="2">
    <source>
        <dbReference type="EMBL" id="CAG6661310.1"/>
    </source>
</evidence>
<dbReference type="EMBL" id="HBUF01199295">
    <property type="protein sequence ID" value="CAG6661310.1"/>
    <property type="molecule type" value="Transcribed_RNA"/>
</dbReference>
<protein>
    <submittedName>
        <fullName evidence="2">Uncharacterized protein</fullName>
    </submittedName>
</protein>
<dbReference type="EMBL" id="HBUF01103879">
    <property type="protein sequence ID" value="CAG6638759.1"/>
    <property type="molecule type" value="Transcribed_RNA"/>
</dbReference>
<proteinExistence type="predicted"/>
<evidence type="ECO:0000256" key="1">
    <source>
        <dbReference type="SAM" id="MobiDB-lite"/>
    </source>
</evidence>
<accession>A0A8D8WKA0</accession>
<sequence length="110" mass="11074">MFASLSPVPCCPSHVVALSGCPGYPPSQHCHDQCTLGGGSPASTIQWGYGATGRGGGADEHSGQDGTAGGAVPGAPRGALAWSYIGPRRMGPTGSHLLFRHLYQSSALGL</sequence>
<dbReference type="EMBL" id="HBUF01395054">
    <property type="protein sequence ID" value="CAG6735192.1"/>
    <property type="molecule type" value="Transcribed_RNA"/>
</dbReference>
<name>A0A8D8WKA0_9HEMI</name>
<organism evidence="2">
    <name type="scientific">Cacopsylla melanoneura</name>
    <dbReference type="NCBI Taxonomy" id="428564"/>
    <lineage>
        <taxon>Eukaryota</taxon>
        <taxon>Metazoa</taxon>
        <taxon>Ecdysozoa</taxon>
        <taxon>Arthropoda</taxon>
        <taxon>Hexapoda</taxon>
        <taxon>Insecta</taxon>
        <taxon>Pterygota</taxon>
        <taxon>Neoptera</taxon>
        <taxon>Paraneoptera</taxon>
        <taxon>Hemiptera</taxon>
        <taxon>Sternorrhyncha</taxon>
        <taxon>Psylloidea</taxon>
        <taxon>Psyllidae</taxon>
        <taxon>Psyllinae</taxon>
        <taxon>Cacopsylla</taxon>
    </lineage>
</organism>